<dbReference type="SUPFAM" id="SSF55550">
    <property type="entry name" value="SH2 domain"/>
    <property type="match status" value="1"/>
</dbReference>
<proteinExistence type="predicted"/>
<dbReference type="PRINTS" id="PR00401">
    <property type="entry name" value="SH2DOMAIN"/>
</dbReference>
<feature type="region of interest" description="Disordered" evidence="3">
    <location>
        <begin position="392"/>
        <end position="425"/>
    </location>
</feature>
<dbReference type="Pfam" id="PF00017">
    <property type="entry name" value="SH2"/>
    <property type="match status" value="1"/>
</dbReference>
<evidence type="ECO:0000313" key="7">
    <source>
        <dbReference type="RefSeq" id="XP_052753495.1"/>
    </source>
</evidence>
<feature type="compositionally biased region" description="Low complexity" evidence="3">
    <location>
        <begin position="24"/>
        <end position="33"/>
    </location>
</feature>
<dbReference type="Gene3D" id="3.30.505.10">
    <property type="entry name" value="SH2 domain"/>
    <property type="match status" value="1"/>
</dbReference>
<feature type="compositionally biased region" description="Low complexity" evidence="3">
    <location>
        <begin position="325"/>
        <end position="342"/>
    </location>
</feature>
<dbReference type="PROSITE" id="PS01179">
    <property type="entry name" value="PID"/>
    <property type="match status" value="1"/>
</dbReference>
<dbReference type="InterPro" id="IPR036860">
    <property type="entry name" value="SH2_dom_sf"/>
</dbReference>
<dbReference type="Gene3D" id="2.30.29.30">
    <property type="entry name" value="Pleckstrin-homology domain (PH domain)/Phosphotyrosine-binding domain (PTB)"/>
    <property type="match status" value="1"/>
</dbReference>
<dbReference type="SUPFAM" id="SSF50729">
    <property type="entry name" value="PH domain-like"/>
    <property type="match status" value="1"/>
</dbReference>
<dbReference type="PANTHER" id="PTHR15832">
    <property type="entry name" value="SHC (SRC HOMOLOGY DOMAIN C-TERMINAL) ADAPTOR HOMOLOG"/>
    <property type="match status" value="1"/>
</dbReference>
<dbReference type="SMART" id="SM00252">
    <property type="entry name" value="SH2"/>
    <property type="match status" value="1"/>
</dbReference>
<organism evidence="6 7">
    <name type="scientific">Galleria mellonella</name>
    <name type="common">Greater wax moth</name>
    <dbReference type="NCBI Taxonomy" id="7137"/>
    <lineage>
        <taxon>Eukaryota</taxon>
        <taxon>Metazoa</taxon>
        <taxon>Ecdysozoa</taxon>
        <taxon>Arthropoda</taxon>
        <taxon>Hexapoda</taxon>
        <taxon>Insecta</taxon>
        <taxon>Pterygota</taxon>
        <taxon>Neoptera</taxon>
        <taxon>Endopterygota</taxon>
        <taxon>Lepidoptera</taxon>
        <taxon>Glossata</taxon>
        <taxon>Ditrysia</taxon>
        <taxon>Pyraloidea</taxon>
        <taxon>Pyralidae</taxon>
        <taxon>Galleriinae</taxon>
        <taxon>Galleria</taxon>
    </lineage>
</organism>
<feature type="compositionally biased region" description="Basic and acidic residues" evidence="3">
    <location>
        <begin position="353"/>
        <end position="362"/>
    </location>
</feature>
<keyword evidence="6" id="KW-1185">Reference proteome</keyword>
<accession>A0ABM3MQN1</accession>
<evidence type="ECO:0000256" key="3">
    <source>
        <dbReference type="SAM" id="MobiDB-lite"/>
    </source>
</evidence>
<evidence type="ECO:0000313" key="6">
    <source>
        <dbReference type="Proteomes" id="UP001652740"/>
    </source>
</evidence>
<protein>
    <submittedName>
        <fullName evidence="7">Uncharacterized protein LOC113515587 isoform X1</fullName>
    </submittedName>
</protein>
<dbReference type="RefSeq" id="XP_052753495.1">
    <property type="nucleotide sequence ID" value="XM_052897535.1"/>
</dbReference>
<evidence type="ECO:0000256" key="2">
    <source>
        <dbReference type="PROSITE-ProRule" id="PRU00191"/>
    </source>
</evidence>
<dbReference type="PROSITE" id="PS50001">
    <property type="entry name" value="SH2"/>
    <property type="match status" value="1"/>
</dbReference>
<feature type="region of interest" description="Disordered" evidence="3">
    <location>
        <begin position="317"/>
        <end position="376"/>
    </location>
</feature>
<feature type="region of interest" description="Disordered" evidence="3">
    <location>
        <begin position="1"/>
        <end position="36"/>
    </location>
</feature>
<name>A0ABM3MQN1_GALME</name>
<dbReference type="InterPro" id="IPR000980">
    <property type="entry name" value="SH2"/>
</dbReference>
<evidence type="ECO:0000256" key="1">
    <source>
        <dbReference type="ARBA" id="ARBA00022999"/>
    </source>
</evidence>
<sequence>MAARRLVLNGLTAEVGPGAPPPAAGAAGSPGSPDSLEFYHELELYRQLLALPPPHGRRARTPDPPPASREHEEPPRRSRTPGARASAPPPPAAVAVAVARPAKYLGSFPVGGGEHAARVDTVTTHLHLMKENGRAVPVLVVIALTGLRVCNPDDQQSVRMSHALRRISYATCESSRALFAYVAREPRTEPANHYCYAFETDTPDQAEELNTLVGDAFRMAFASQLQPSAPLWSKELSGECGGMGVRAPDSLPGLTHHYPPRSPAKCDIMGVTKLVNEVSPSSSEESNSPTEINCYRRLGDRPPLMKRIAMGFSGALLQPSDDDSTPLVTDTPTTPTNLPLCLNGGYINEASEAEARTRESNREVPAPPRRTETLQGDLDVDFRRCTNIKNSSPVGACSRTTSSSSGASSCGGSHASGNNNAPRAEPELRQAPWFQQGIPREIALEVLSSQAVGAFLVRGSTTQAGCFALSVRVPRDFQPSGIAHYLILRTPKGYKIKGFTKEFTSLSALVTHHSVMPELLPVPLRLPRAPARAPPARRDHADIDTVAHHARHPHARAHHHLQNFLAQLDV</sequence>
<dbReference type="GeneID" id="113515587"/>
<dbReference type="InterPro" id="IPR011993">
    <property type="entry name" value="PH-like_dom_sf"/>
</dbReference>
<dbReference type="CDD" id="cd00173">
    <property type="entry name" value="SH2"/>
    <property type="match status" value="1"/>
</dbReference>
<dbReference type="Proteomes" id="UP001652740">
    <property type="component" value="Unplaced"/>
</dbReference>
<keyword evidence="1 2" id="KW-0727">SH2 domain</keyword>
<feature type="compositionally biased region" description="Low complexity" evidence="3">
    <location>
        <begin position="395"/>
        <end position="417"/>
    </location>
</feature>
<feature type="domain" description="SH2" evidence="5">
    <location>
        <begin position="433"/>
        <end position="528"/>
    </location>
</feature>
<dbReference type="Pfam" id="PF00640">
    <property type="entry name" value="PID"/>
    <property type="match status" value="1"/>
</dbReference>
<gene>
    <name evidence="7" type="primary">LOC113515587</name>
</gene>
<dbReference type="PANTHER" id="PTHR15832:SF2">
    <property type="entry name" value="SH2 DOMAIN-CONTAINING PROTEIN"/>
    <property type="match status" value="1"/>
</dbReference>
<feature type="region of interest" description="Disordered" evidence="3">
    <location>
        <begin position="50"/>
        <end position="91"/>
    </location>
</feature>
<evidence type="ECO:0000259" key="5">
    <source>
        <dbReference type="PROSITE" id="PS50001"/>
    </source>
</evidence>
<feature type="domain" description="PID" evidence="4">
    <location>
        <begin position="102"/>
        <end position="230"/>
    </location>
</feature>
<evidence type="ECO:0000259" key="4">
    <source>
        <dbReference type="PROSITE" id="PS01179"/>
    </source>
</evidence>
<reference evidence="7" key="1">
    <citation type="submission" date="2025-08" db="UniProtKB">
        <authorList>
            <consortium name="RefSeq"/>
        </authorList>
    </citation>
    <scope>IDENTIFICATION</scope>
    <source>
        <tissue evidence="7">Whole larvae</tissue>
    </source>
</reference>
<dbReference type="InterPro" id="IPR006020">
    <property type="entry name" value="PTB/PI_dom"/>
</dbReference>
<dbReference type="SMART" id="SM00462">
    <property type="entry name" value="PTB"/>
    <property type="match status" value="1"/>
</dbReference>